<dbReference type="EMBL" id="JSAM01000029">
    <property type="protein sequence ID" value="KIA78251.1"/>
    <property type="molecule type" value="Genomic_DNA"/>
</dbReference>
<reference evidence="2 3" key="1">
    <citation type="journal article" date="2014" name="Mol. Biol. Evol.">
        <title>Massive expansion of Ubiquitination-related gene families within the Chlamydiae.</title>
        <authorList>
            <person name="Domman D."/>
            <person name="Collingro A."/>
            <person name="Lagkouvardos I."/>
            <person name="Gehre L."/>
            <person name="Weinmaier T."/>
            <person name="Rattei T."/>
            <person name="Subtil A."/>
            <person name="Horn M."/>
        </authorList>
    </citation>
    <scope>NUCLEOTIDE SEQUENCE [LARGE SCALE GENOMIC DNA]</scope>
    <source>
        <strain evidence="2 3">OEW1</strain>
    </source>
</reference>
<protein>
    <submittedName>
        <fullName evidence="2">Uncharacterized protein</fullName>
    </submittedName>
</protein>
<sequence length="273" mass="31398">MDINSQLPSNHSNPSIPFNQPSQSVEFDRLMAQSQSNNLPFLTGILSLENLKKIELGETDHVEIRMTHDLLEFVEAIKNNTAVMIQTSHANTPVFKFSKEINRLIHDQHVHEFTVSLGDQTKGYHRNAVQTEKYVLEDMRALDAHFLEELTLFFQGNHQNSQDSYKEQQKSIASDYQKSQQRLGKMRERALLNQEKEEDHPKIEMEKEKVPLPEKAVGEGTLFDQIVDKQERASIEAQEQKEQTAEVELKKTAKAKNLQIDGDNISMVKREDS</sequence>
<dbReference type="PATRIC" id="fig|83552.4.peg.566"/>
<name>A0A0C1C404_9BACT</name>
<evidence type="ECO:0000313" key="2">
    <source>
        <dbReference type="EMBL" id="KIA78251.1"/>
    </source>
</evidence>
<dbReference type="RefSeq" id="WP_013924740.1">
    <property type="nucleotide sequence ID" value="NZ_JSAM01000029.1"/>
</dbReference>
<comment type="caution">
    <text evidence="2">The sequence shown here is derived from an EMBL/GenBank/DDBJ whole genome shotgun (WGS) entry which is preliminary data.</text>
</comment>
<accession>A0A0C1C404</accession>
<proteinExistence type="predicted"/>
<gene>
    <name evidence="2" type="ORF">DB43_EJ00220</name>
</gene>
<feature type="region of interest" description="Disordered" evidence="1">
    <location>
        <begin position="1"/>
        <end position="21"/>
    </location>
</feature>
<evidence type="ECO:0000313" key="3">
    <source>
        <dbReference type="Proteomes" id="UP000031307"/>
    </source>
</evidence>
<dbReference type="Proteomes" id="UP000031307">
    <property type="component" value="Unassembled WGS sequence"/>
</dbReference>
<dbReference type="AlphaFoldDB" id="A0A0C1C404"/>
<evidence type="ECO:0000256" key="1">
    <source>
        <dbReference type="SAM" id="MobiDB-lite"/>
    </source>
</evidence>
<organism evidence="2 3">
    <name type="scientific">Parachlamydia acanthamoebae</name>
    <dbReference type="NCBI Taxonomy" id="83552"/>
    <lineage>
        <taxon>Bacteria</taxon>
        <taxon>Pseudomonadati</taxon>
        <taxon>Chlamydiota</taxon>
        <taxon>Chlamydiia</taxon>
        <taxon>Parachlamydiales</taxon>
        <taxon>Parachlamydiaceae</taxon>
        <taxon>Parachlamydia</taxon>
    </lineage>
</organism>
<feature type="region of interest" description="Disordered" evidence="1">
    <location>
        <begin position="161"/>
        <end position="185"/>
    </location>
</feature>
<feature type="compositionally biased region" description="Polar residues" evidence="1">
    <location>
        <begin position="170"/>
        <end position="182"/>
    </location>
</feature>